<dbReference type="FunFam" id="1.20.1250.20:FF:000460">
    <property type="entry name" value="MFS multidrug transporter, putative"/>
    <property type="match status" value="1"/>
</dbReference>
<gene>
    <name evidence="8" type="ORF">HYALB_00004500</name>
</gene>
<feature type="transmembrane region" description="Helical" evidence="6">
    <location>
        <begin position="465"/>
        <end position="484"/>
    </location>
</feature>
<dbReference type="CDD" id="cd17323">
    <property type="entry name" value="MFS_Tpo1_MDR_like"/>
    <property type="match status" value="1"/>
</dbReference>
<feature type="transmembrane region" description="Helical" evidence="6">
    <location>
        <begin position="524"/>
        <end position="546"/>
    </location>
</feature>
<comment type="caution">
    <text evidence="8">The sequence shown here is derived from an EMBL/GenBank/DDBJ whole genome shotgun (WGS) entry which is preliminary data.</text>
</comment>
<evidence type="ECO:0000313" key="8">
    <source>
        <dbReference type="EMBL" id="CAG8982266.1"/>
    </source>
</evidence>
<feature type="transmembrane region" description="Helical" evidence="6">
    <location>
        <begin position="424"/>
        <end position="444"/>
    </location>
</feature>
<dbReference type="InterPro" id="IPR036259">
    <property type="entry name" value="MFS_trans_sf"/>
</dbReference>
<evidence type="ECO:0000256" key="1">
    <source>
        <dbReference type="ARBA" id="ARBA00004141"/>
    </source>
</evidence>
<feature type="compositionally biased region" description="Polar residues" evidence="5">
    <location>
        <begin position="71"/>
        <end position="95"/>
    </location>
</feature>
<feature type="transmembrane region" description="Helical" evidence="6">
    <location>
        <begin position="308"/>
        <end position="327"/>
    </location>
</feature>
<dbReference type="Gene3D" id="1.20.1250.20">
    <property type="entry name" value="MFS general substrate transporter like domains"/>
    <property type="match status" value="1"/>
</dbReference>
<name>A0A9N9M3B7_9HELO</name>
<dbReference type="EMBL" id="CAJVRM010000585">
    <property type="protein sequence ID" value="CAG8982266.1"/>
    <property type="molecule type" value="Genomic_DNA"/>
</dbReference>
<feature type="transmembrane region" description="Helical" evidence="6">
    <location>
        <begin position="380"/>
        <end position="404"/>
    </location>
</feature>
<feature type="transmembrane region" description="Helical" evidence="6">
    <location>
        <begin position="279"/>
        <end position="302"/>
    </location>
</feature>
<dbReference type="GO" id="GO:0022857">
    <property type="term" value="F:transmembrane transporter activity"/>
    <property type="evidence" value="ECO:0007669"/>
    <property type="project" value="InterPro"/>
</dbReference>
<dbReference type="OrthoDB" id="5296287at2759"/>
<evidence type="ECO:0000313" key="9">
    <source>
        <dbReference type="Proteomes" id="UP000701801"/>
    </source>
</evidence>
<feature type="transmembrane region" description="Helical" evidence="6">
    <location>
        <begin position="186"/>
        <end position="207"/>
    </location>
</feature>
<feature type="transmembrane region" description="Helical" evidence="6">
    <location>
        <begin position="490"/>
        <end position="512"/>
    </location>
</feature>
<evidence type="ECO:0000256" key="3">
    <source>
        <dbReference type="ARBA" id="ARBA00022989"/>
    </source>
</evidence>
<evidence type="ECO:0000256" key="6">
    <source>
        <dbReference type="SAM" id="Phobius"/>
    </source>
</evidence>
<evidence type="ECO:0000256" key="2">
    <source>
        <dbReference type="ARBA" id="ARBA00022692"/>
    </source>
</evidence>
<feature type="transmembrane region" description="Helical" evidence="6">
    <location>
        <begin position="151"/>
        <end position="174"/>
    </location>
</feature>
<feature type="compositionally biased region" description="Basic and acidic residues" evidence="5">
    <location>
        <begin position="44"/>
        <end position="56"/>
    </location>
</feature>
<feature type="domain" description="Major facilitator superfamily (MFS) profile" evidence="7">
    <location>
        <begin position="153"/>
        <end position="585"/>
    </location>
</feature>
<dbReference type="PANTHER" id="PTHR23502">
    <property type="entry name" value="MAJOR FACILITATOR SUPERFAMILY"/>
    <property type="match status" value="1"/>
</dbReference>
<evidence type="ECO:0000256" key="4">
    <source>
        <dbReference type="ARBA" id="ARBA00023136"/>
    </source>
</evidence>
<reference evidence="8" key="1">
    <citation type="submission" date="2021-07" db="EMBL/GenBank/DDBJ databases">
        <authorList>
            <person name="Durling M."/>
        </authorList>
    </citation>
    <scope>NUCLEOTIDE SEQUENCE</scope>
</reference>
<protein>
    <recommendedName>
        <fullName evidence="7">Major facilitator superfamily (MFS) profile domain-containing protein</fullName>
    </recommendedName>
</protein>
<proteinExistence type="predicted"/>
<dbReference type="PROSITE" id="PS50850">
    <property type="entry name" value="MFS"/>
    <property type="match status" value="1"/>
</dbReference>
<feature type="transmembrane region" description="Helical" evidence="6">
    <location>
        <begin position="219"/>
        <end position="239"/>
    </location>
</feature>
<dbReference type="InterPro" id="IPR020846">
    <property type="entry name" value="MFS_dom"/>
</dbReference>
<feature type="region of interest" description="Disordered" evidence="5">
    <location>
        <begin position="1"/>
        <end position="97"/>
    </location>
</feature>
<dbReference type="Pfam" id="PF07690">
    <property type="entry name" value="MFS_1"/>
    <property type="match status" value="1"/>
</dbReference>
<feature type="compositionally biased region" description="Polar residues" evidence="5">
    <location>
        <begin position="28"/>
        <end position="43"/>
    </location>
</feature>
<dbReference type="PANTHER" id="PTHR23502:SF33">
    <property type="entry name" value="MAJOR FACILITATOR SUPERFAMILY (MFS) PROFILE DOMAIN-CONTAINING PROTEIN-RELATED"/>
    <property type="match status" value="1"/>
</dbReference>
<dbReference type="Proteomes" id="UP000701801">
    <property type="component" value="Unassembled WGS sequence"/>
</dbReference>
<dbReference type="GO" id="GO:0016020">
    <property type="term" value="C:membrane"/>
    <property type="evidence" value="ECO:0007669"/>
    <property type="project" value="UniProtKB-SubCell"/>
</dbReference>
<dbReference type="SUPFAM" id="SSF103473">
    <property type="entry name" value="MFS general substrate transporter"/>
    <property type="match status" value="1"/>
</dbReference>
<sequence length="592" mass="64756">MYFFATNPPPREQTSEYIMASETVLPENDTSIGTSGKDSTAHQSDPEKALPPKMDESNNSEYMNNLERQHSPSIQSISQKSNEIQRTTTKTSFRSGKSKLSRIATNLTSLSKKEGLAPQPIPLMDLDKGLVGWESQDDPEMPLNFAEGRKWLLISLISMSTFISPLASSMFAPGVPFMNAEFQNSVLLLGSLTVSIYVLGYAVGPLILAPLCEIYGRRFVLTGANTFFCLWQIGCALSPNLGSLIIFRFFAGVGGSGCLTIGGGVIADLFHPDRRGLAMSIYSVGPLLGPVIGPVCGGFIAQRAGWRWVFWILLIAGSVVTVGIECFNQETNHRVLIQRKVARLSKSLNHPDLVSCYTPHGAQAPLEVLKSGLIRPIKMLFLSPIICLLCLYMAVIYGLLYLLFTTITTVFTTTYAWQPELCGLAYIGLGLGFLIGLVVVGRISDPTVVRMTRANNGTFEPEMRLPACIFFAFFIPTSFFWYGWAAEAGVHYIVPILGLIPFGFGMMGIWIPIQTYAIDSFPEFAASAIAALTVSRSLFGAVLPLAGPDMYQRLGLGWGNSVLGFIAVAIIPAPMLIFRFGGRIRRRYSLVL</sequence>
<organism evidence="8 9">
    <name type="scientific">Hymenoscyphus albidus</name>
    <dbReference type="NCBI Taxonomy" id="595503"/>
    <lineage>
        <taxon>Eukaryota</taxon>
        <taxon>Fungi</taxon>
        <taxon>Dikarya</taxon>
        <taxon>Ascomycota</taxon>
        <taxon>Pezizomycotina</taxon>
        <taxon>Leotiomycetes</taxon>
        <taxon>Helotiales</taxon>
        <taxon>Helotiaceae</taxon>
        <taxon>Hymenoscyphus</taxon>
    </lineage>
</organism>
<keyword evidence="9" id="KW-1185">Reference proteome</keyword>
<keyword evidence="3 6" id="KW-1133">Transmembrane helix</keyword>
<keyword evidence="2 6" id="KW-0812">Transmembrane</keyword>
<feature type="transmembrane region" description="Helical" evidence="6">
    <location>
        <begin position="245"/>
        <end position="267"/>
    </location>
</feature>
<dbReference type="AlphaFoldDB" id="A0A9N9M3B7"/>
<accession>A0A9N9M3B7</accession>
<evidence type="ECO:0000259" key="7">
    <source>
        <dbReference type="PROSITE" id="PS50850"/>
    </source>
</evidence>
<evidence type="ECO:0000256" key="5">
    <source>
        <dbReference type="SAM" id="MobiDB-lite"/>
    </source>
</evidence>
<comment type="subcellular location">
    <subcellularLocation>
        <location evidence="1">Membrane</location>
        <topology evidence="1">Multi-pass membrane protein</topology>
    </subcellularLocation>
</comment>
<feature type="transmembrane region" description="Helical" evidence="6">
    <location>
        <begin position="558"/>
        <end position="578"/>
    </location>
</feature>
<dbReference type="InterPro" id="IPR011701">
    <property type="entry name" value="MFS"/>
</dbReference>
<keyword evidence="4 6" id="KW-0472">Membrane</keyword>